<feature type="transmembrane region" description="Helical" evidence="1">
    <location>
        <begin position="39"/>
        <end position="60"/>
    </location>
</feature>
<name>A0A0D8L8F7_MORMO</name>
<protein>
    <submittedName>
        <fullName evidence="2">Uncharacterized protein</fullName>
    </submittedName>
</protein>
<evidence type="ECO:0000256" key="1">
    <source>
        <dbReference type="SAM" id="Phobius"/>
    </source>
</evidence>
<proteinExistence type="predicted"/>
<evidence type="ECO:0000313" key="3">
    <source>
        <dbReference type="Proteomes" id="UP000032582"/>
    </source>
</evidence>
<reference evidence="2 3" key="1">
    <citation type="submission" date="2015-02" db="EMBL/GenBank/DDBJ databases">
        <title>Whole genome shotgun sequencing of cultured foodborne pathogen.</title>
        <authorList>
            <person name="Timme R."/>
            <person name="Allard M.W."/>
            <person name="Strain E."/>
            <person name="Evans P.S."/>
            <person name="Brown E."/>
        </authorList>
    </citation>
    <scope>NUCLEOTIDE SEQUENCE [LARGE SCALE GENOMIC DNA]</scope>
    <source>
        <strain evidence="2 3">GCSL-TSO-24</strain>
    </source>
</reference>
<dbReference type="PATRIC" id="fig|582.24.peg.4805"/>
<comment type="caution">
    <text evidence="2">The sequence shown here is derived from an EMBL/GenBank/DDBJ whole genome shotgun (WGS) entry which is preliminary data.</text>
</comment>
<dbReference type="AlphaFoldDB" id="A0A0D8L8F7"/>
<keyword evidence="1" id="KW-0472">Membrane</keyword>
<sequence length="112" mass="12557">MIMGYLINTFIYKRDSTAPHLATLALFLCTLILLNSKTWFSVITGFIITLIFSLEIAYFAEFHEKISTGVIDSGIETNSSEASAMLGHYVFSILLPSLVVSLLITFFSEKRH</sequence>
<keyword evidence="1" id="KW-0812">Transmembrane</keyword>
<dbReference type="EMBL" id="JZSH01000201">
    <property type="protein sequence ID" value="KJF77068.1"/>
    <property type="molecule type" value="Genomic_DNA"/>
</dbReference>
<accession>A0A0D8L8F7</accession>
<gene>
    <name evidence="2" type="ORF">UA45_15075</name>
</gene>
<feature type="transmembrane region" description="Helical" evidence="1">
    <location>
        <begin position="86"/>
        <end position="107"/>
    </location>
</feature>
<organism evidence="2 3">
    <name type="scientific">Morganella morganii</name>
    <name type="common">Proteus morganii</name>
    <dbReference type="NCBI Taxonomy" id="582"/>
    <lineage>
        <taxon>Bacteria</taxon>
        <taxon>Pseudomonadati</taxon>
        <taxon>Pseudomonadota</taxon>
        <taxon>Gammaproteobacteria</taxon>
        <taxon>Enterobacterales</taxon>
        <taxon>Morganellaceae</taxon>
        <taxon>Morganella</taxon>
    </lineage>
</organism>
<dbReference type="Proteomes" id="UP000032582">
    <property type="component" value="Unassembled WGS sequence"/>
</dbReference>
<evidence type="ECO:0000313" key="2">
    <source>
        <dbReference type="EMBL" id="KJF77068.1"/>
    </source>
</evidence>
<keyword evidence="1" id="KW-1133">Transmembrane helix</keyword>